<evidence type="ECO:0000259" key="1">
    <source>
        <dbReference type="Pfam" id="PF22677"/>
    </source>
</evidence>
<feature type="domain" description="Glyoxalase/Bleomycin resistance-like N-terminal" evidence="1">
    <location>
        <begin position="3"/>
        <end position="40"/>
    </location>
</feature>
<dbReference type="PANTHER" id="PTHR36503">
    <property type="entry name" value="BLR2520 PROTEIN"/>
    <property type="match status" value="1"/>
</dbReference>
<dbReference type="Proteomes" id="UP001501343">
    <property type="component" value="Unassembled WGS sequence"/>
</dbReference>
<evidence type="ECO:0000313" key="2">
    <source>
        <dbReference type="EMBL" id="GAA1923058.1"/>
    </source>
</evidence>
<evidence type="ECO:0000313" key="3">
    <source>
        <dbReference type="Proteomes" id="UP001501343"/>
    </source>
</evidence>
<dbReference type="InterPro" id="IPR053863">
    <property type="entry name" value="Glyoxy/Ble-like_N"/>
</dbReference>
<proteinExistence type="predicted"/>
<sequence length="145" mass="15890">MTSIFVNIPSNDLERSKGYYTALGCTINALFTDENAACLVWSDDIFFMVLTKEYFSTFTDKEFADPKTHAQVLISISRDSRDAVDRTIDAGVANGGTAPGDPQDYGFMYARDLVDPDGNGIQFMWMDAAAAEQGPEAFMAEQGQA</sequence>
<dbReference type="InterPro" id="IPR029068">
    <property type="entry name" value="Glyas_Bleomycin-R_OHBP_Dase"/>
</dbReference>
<dbReference type="PANTHER" id="PTHR36503:SF2">
    <property type="entry name" value="BLR2408 PROTEIN"/>
    <property type="match status" value="1"/>
</dbReference>
<dbReference type="Gene3D" id="3.10.180.10">
    <property type="entry name" value="2,3-Dihydroxybiphenyl 1,2-Dioxygenase, domain 1"/>
    <property type="match status" value="1"/>
</dbReference>
<gene>
    <name evidence="2" type="ORF">GCM10009775_14320</name>
</gene>
<accession>A0ABN2PIW3</accession>
<dbReference type="Pfam" id="PF22677">
    <property type="entry name" value="Ble-like_N"/>
    <property type="match status" value="1"/>
</dbReference>
<keyword evidence="3" id="KW-1185">Reference proteome</keyword>
<name>A0ABN2PIW3_9MICO</name>
<dbReference type="SUPFAM" id="SSF54593">
    <property type="entry name" value="Glyoxalase/Bleomycin resistance protein/Dihydroxybiphenyl dioxygenase"/>
    <property type="match status" value="1"/>
</dbReference>
<dbReference type="RefSeq" id="WP_248146741.1">
    <property type="nucleotide sequence ID" value="NZ_BAAAOF010000002.1"/>
</dbReference>
<dbReference type="EMBL" id="BAAAOF010000002">
    <property type="protein sequence ID" value="GAA1923058.1"/>
    <property type="molecule type" value="Genomic_DNA"/>
</dbReference>
<organism evidence="2 3">
    <name type="scientific">Microbacterium aoyamense</name>
    <dbReference type="NCBI Taxonomy" id="344166"/>
    <lineage>
        <taxon>Bacteria</taxon>
        <taxon>Bacillati</taxon>
        <taxon>Actinomycetota</taxon>
        <taxon>Actinomycetes</taxon>
        <taxon>Micrococcales</taxon>
        <taxon>Microbacteriaceae</taxon>
        <taxon>Microbacterium</taxon>
    </lineage>
</organism>
<reference evidence="2 3" key="1">
    <citation type="journal article" date="2019" name="Int. J. Syst. Evol. Microbiol.">
        <title>The Global Catalogue of Microorganisms (GCM) 10K type strain sequencing project: providing services to taxonomists for standard genome sequencing and annotation.</title>
        <authorList>
            <consortium name="The Broad Institute Genomics Platform"/>
            <consortium name="The Broad Institute Genome Sequencing Center for Infectious Disease"/>
            <person name="Wu L."/>
            <person name="Ma J."/>
        </authorList>
    </citation>
    <scope>NUCLEOTIDE SEQUENCE [LARGE SCALE GENOMIC DNA]</scope>
    <source>
        <strain evidence="2 3">JCM 14900</strain>
    </source>
</reference>
<protein>
    <submittedName>
        <fullName evidence="2">Glyoxalase</fullName>
    </submittedName>
</protein>
<comment type="caution">
    <text evidence="2">The sequence shown here is derived from an EMBL/GenBank/DDBJ whole genome shotgun (WGS) entry which is preliminary data.</text>
</comment>